<keyword evidence="2" id="KW-1185">Reference proteome</keyword>
<dbReference type="Proteomes" id="UP000831782">
    <property type="component" value="Chromosome"/>
</dbReference>
<dbReference type="RefSeq" id="WP_244718765.1">
    <property type="nucleotide sequence ID" value="NZ_CP095072.1"/>
</dbReference>
<protein>
    <submittedName>
        <fullName evidence="1">Uncharacterized protein</fullName>
    </submittedName>
</protein>
<dbReference type="EMBL" id="CP095072">
    <property type="protein sequence ID" value="UOQ48360.1"/>
    <property type="molecule type" value="Genomic_DNA"/>
</dbReference>
<evidence type="ECO:0000313" key="2">
    <source>
        <dbReference type="Proteomes" id="UP000831782"/>
    </source>
</evidence>
<organism evidence="1 2">
    <name type="scientific">Gracilibacillus caseinilyticus</name>
    <dbReference type="NCBI Taxonomy" id="2932256"/>
    <lineage>
        <taxon>Bacteria</taxon>
        <taxon>Bacillati</taxon>
        <taxon>Bacillota</taxon>
        <taxon>Bacilli</taxon>
        <taxon>Bacillales</taxon>
        <taxon>Bacillaceae</taxon>
        <taxon>Gracilibacillus</taxon>
    </lineage>
</organism>
<accession>A0ABY4EVS1</accession>
<proteinExistence type="predicted"/>
<name>A0ABY4EVS1_9BACI</name>
<gene>
    <name evidence="1" type="ORF">MUN88_20365</name>
</gene>
<sequence>MKVNTGKNGENRCKHNSGTGITLDNDSTVQSYLNDWVGNAVDMASVIRTNYEARKGRVLPIGTRSLALEIVAHVRGHQIFNILESNSWAVPSEFEGYVSSLNDRAEETHSGAYGNDRAFYAWLIDLNVDGILFG</sequence>
<evidence type="ECO:0000313" key="1">
    <source>
        <dbReference type="EMBL" id="UOQ48360.1"/>
    </source>
</evidence>
<reference evidence="1 2" key="1">
    <citation type="submission" date="2022-04" db="EMBL/GenBank/DDBJ databases">
        <title>Gracilibacillus sp. isolated from saltern.</title>
        <authorList>
            <person name="Won M."/>
            <person name="Lee C.-M."/>
            <person name="Woen H.-Y."/>
            <person name="Kwon S.-W."/>
        </authorList>
    </citation>
    <scope>NUCLEOTIDE SEQUENCE [LARGE SCALE GENOMIC DNA]</scope>
    <source>
        <strain evidence="1 2">SSWR10-1</strain>
    </source>
</reference>